<dbReference type="PANTHER" id="PTHR36932:SF1">
    <property type="entry name" value="CAPSULAR POLYSACCHARIDE BIOSYNTHESIS PROTEIN"/>
    <property type="match status" value="1"/>
</dbReference>
<reference evidence="1 2" key="1">
    <citation type="submission" date="2017-06" db="EMBL/GenBank/DDBJ databases">
        <title>Complete genome sequence of Nitrospirillum amazonense strain CBAmC, an endophytic nitrogen-fixing and plant growth-promoting bacterium, isolated from sugarcane.</title>
        <authorList>
            <person name="Schwab S."/>
            <person name="dos Santos Teixeira K.R."/>
            <person name="Simoes Araujo J.L."/>
            <person name="Soares Vidal M."/>
            <person name="Borges de Freitas H.R."/>
            <person name="Rivello Crivelaro A.L."/>
            <person name="Bueno de Camargo Nunes A."/>
            <person name="dos Santos C.M."/>
            <person name="Palmeira da Silva Rosa D."/>
            <person name="da Silva Padilha D."/>
            <person name="da Silva E."/>
            <person name="Araujo Terra L."/>
            <person name="Soares Mendes V."/>
            <person name="Farinelli L."/>
            <person name="Magalhaes Cruz L."/>
            <person name="Baldani J.I."/>
        </authorList>
    </citation>
    <scope>NUCLEOTIDE SEQUENCE [LARGE SCALE GENOMIC DNA]</scope>
    <source>
        <strain evidence="1 2">CBAmC</strain>
    </source>
</reference>
<evidence type="ECO:0000313" key="2">
    <source>
        <dbReference type="Proteomes" id="UP000197153"/>
    </source>
</evidence>
<sequence length="469" mass="51513">MTAFRPTGAGESEDAFRASVRSELWWHAVRRQLGRLHPAAVVMQRRAAAYARSRPTGDVLQHLDALLTHARHNVPYYAEVLTGLGATRLRHIPILTRELLQARTLDLVARDKADRRLHGREIRIRSTSGSSGVPASHFQADREAAIDAGLLLRLHRELRLPASGHLFDLGLHHAGRALLETRIVPGAYTCWNLRSAHNGGAMLEYATALSSVRPTLIYGAASRLQEFADHVLSQSLPVRPRVVLSSYEQLTSSGRALLSRAFDCPVRSVYGSSELGYCAWECGQGALHVQADYLLPEIVDFEGQPVPRGETGRLILTSLKSWLMPLIRYDTGDIGALRPDPCSCGSSFPVLDPFEGRRAAYLYTRSGRAVSPYKIMSIVDRLGVARYQIVQRERGAADLVLDTGYEGVDVSGCETAISTFLGETFRLHKRPGNPFTYTTGGKLNPVLSLLAVAGQESGQQEMGQREGAQ</sequence>
<dbReference type="AlphaFoldDB" id="A0A248JZT5"/>
<dbReference type="SUPFAM" id="SSF56801">
    <property type="entry name" value="Acetyl-CoA synthetase-like"/>
    <property type="match status" value="1"/>
</dbReference>
<dbReference type="RefSeq" id="WP_088874473.1">
    <property type="nucleotide sequence ID" value="NZ_CP022112.1"/>
</dbReference>
<name>A0A248JZT5_9PROT</name>
<dbReference type="KEGG" id="nao:Y958_24045"/>
<dbReference type="PANTHER" id="PTHR36932">
    <property type="entry name" value="CAPSULAR POLYSACCHARIDE BIOSYNTHESIS PROTEIN"/>
    <property type="match status" value="1"/>
</dbReference>
<evidence type="ECO:0008006" key="3">
    <source>
        <dbReference type="Google" id="ProtNLM"/>
    </source>
</evidence>
<organism evidence="1 2">
    <name type="scientific">Nitrospirillum viridazoti CBAmc</name>
    <dbReference type="NCBI Taxonomy" id="1441467"/>
    <lineage>
        <taxon>Bacteria</taxon>
        <taxon>Pseudomonadati</taxon>
        <taxon>Pseudomonadota</taxon>
        <taxon>Alphaproteobacteria</taxon>
        <taxon>Rhodospirillales</taxon>
        <taxon>Azospirillaceae</taxon>
        <taxon>Nitrospirillum</taxon>
        <taxon>Nitrospirillum viridazoti</taxon>
    </lineage>
</organism>
<evidence type="ECO:0000313" key="1">
    <source>
        <dbReference type="EMBL" id="ASG24016.1"/>
    </source>
</evidence>
<accession>A0A248JZT5</accession>
<dbReference type="Proteomes" id="UP000197153">
    <property type="component" value="Chromosome 3"/>
</dbReference>
<dbReference type="EMBL" id="CP022112">
    <property type="protein sequence ID" value="ASG24016.1"/>
    <property type="molecule type" value="Genomic_DNA"/>
</dbReference>
<dbReference type="Gene3D" id="3.40.50.12780">
    <property type="entry name" value="N-terminal domain of ligase-like"/>
    <property type="match status" value="1"/>
</dbReference>
<keyword evidence="2" id="KW-1185">Reference proteome</keyword>
<gene>
    <name evidence="1" type="ORF">Y958_24045</name>
</gene>
<dbReference type="InterPro" id="IPR042099">
    <property type="entry name" value="ANL_N_sf"/>
</dbReference>
<protein>
    <recommendedName>
        <fullName evidence="3">CoF synthetase</fullName>
    </recommendedName>
</protein>
<proteinExistence type="predicted"/>
<dbReference type="InterPro" id="IPR053158">
    <property type="entry name" value="CapK_Type1_Caps_Biosynth"/>
</dbReference>